<dbReference type="OrthoDB" id="5504823at2"/>
<dbReference type="PROSITE" id="PS51257">
    <property type="entry name" value="PROKAR_LIPOPROTEIN"/>
    <property type="match status" value="1"/>
</dbReference>
<dbReference type="NCBIfam" id="TIGR02232">
    <property type="entry name" value="myxo_disulf_rpt"/>
    <property type="match status" value="1"/>
</dbReference>
<evidence type="ECO:0000256" key="2">
    <source>
        <dbReference type="ARBA" id="ARBA00022737"/>
    </source>
</evidence>
<evidence type="ECO:0000256" key="3">
    <source>
        <dbReference type="ARBA" id="ARBA00023157"/>
    </source>
</evidence>
<evidence type="ECO:0000313" key="6">
    <source>
        <dbReference type="EMBL" id="EDM80966.1"/>
    </source>
</evidence>
<keyword evidence="2" id="KW-0677">Repeat</keyword>
<keyword evidence="3" id="KW-1015">Disulfide bond</keyword>
<feature type="chain" id="PRO_5002697237" evidence="5">
    <location>
        <begin position="26"/>
        <end position="333"/>
    </location>
</feature>
<gene>
    <name evidence="6" type="ORF">PPSIR1_25341</name>
</gene>
<comment type="caution">
    <text evidence="6">The sequence shown here is derived from an EMBL/GenBank/DDBJ whole genome shotgun (WGS) entry which is preliminary data.</text>
</comment>
<name>A6FZ82_9BACT</name>
<dbReference type="InterPro" id="IPR011936">
    <property type="entry name" value="Myxo_disulph_rpt"/>
</dbReference>
<keyword evidence="1 5" id="KW-0732">Signal</keyword>
<evidence type="ECO:0000256" key="5">
    <source>
        <dbReference type="SAM" id="SignalP"/>
    </source>
</evidence>
<keyword evidence="7" id="KW-1185">Reference proteome</keyword>
<dbReference type="AlphaFoldDB" id="A6FZ82"/>
<accession>A6FZ82</accession>
<organism evidence="6 7">
    <name type="scientific">Plesiocystis pacifica SIR-1</name>
    <dbReference type="NCBI Taxonomy" id="391625"/>
    <lineage>
        <taxon>Bacteria</taxon>
        <taxon>Pseudomonadati</taxon>
        <taxon>Myxococcota</taxon>
        <taxon>Polyangia</taxon>
        <taxon>Nannocystales</taxon>
        <taxon>Nannocystaceae</taxon>
        <taxon>Plesiocystis</taxon>
    </lineage>
</organism>
<evidence type="ECO:0000256" key="1">
    <source>
        <dbReference type="ARBA" id="ARBA00022729"/>
    </source>
</evidence>
<evidence type="ECO:0000256" key="4">
    <source>
        <dbReference type="SAM" id="MobiDB-lite"/>
    </source>
</evidence>
<dbReference type="STRING" id="391625.PPSIR1_25341"/>
<feature type="compositionally biased region" description="Low complexity" evidence="4">
    <location>
        <begin position="38"/>
        <end position="85"/>
    </location>
</feature>
<keyword evidence="6" id="KW-0449">Lipoprotein</keyword>
<proteinExistence type="predicted"/>
<dbReference type="Pfam" id="PF13948">
    <property type="entry name" value="DUF4215"/>
    <property type="match status" value="1"/>
</dbReference>
<dbReference type="eggNOG" id="ENOG5031DB7">
    <property type="taxonomic scope" value="Bacteria"/>
</dbReference>
<dbReference type="EMBL" id="ABCS01000006">
    <property type="protein sequence ID" value="EDM80966.1"/>
    <property type="molecule type" value="Genomic_DNA"/>
</dbReference>
<protein>
    <submittedName>
        <fullName evidence="6">Putative lipoprotein</fullName>
    </submittedName>
</protein>
<dbReference type="RefSeq" id="WP_006969781.1">
    <property type="nucleotide sequence ID" value="NZ_ABCS01000006.1"/>
</dbReference>
<evidence type="ECO:0000313" key="7">
    <source>
        <dbReference type="Proteomes" id="UP000005801"/>
    </source>
</evidence>
<dbReference type="Proteomes" id="UP000005801">
    <property type="component" value="Unassembled WGS sequence"/>
</dbReference>
<feature type="signal peptide" evidence="5">
    <location>
        <begin position="1"/>
        <end position="25"/>
    </location>
</feature>
<feature type="region of interest" description="Disordered" evidence="4">
    <location>
        <begin position="23"/>
        <end position="94"/>
    </location>
</feature>
<reference evidence="6 7" key="1">
    <citation type="submission" date="2007-06" db="EMBL/GenBank/DDBJ databases">
        <authorList>
            <person name="Shimkets L."/>
            <person name="Ferriera S."/>
            <person name="Johnson J."/>
            <person name="Kravitz S."/>
            <person name="Beeson K."/>
            <person name="Sutton G."/>
            <person name="Rogers Y.-H."/>
            <person name="Friedman R."/>
            <person name="Frazier M."/>
            <person name="Venter J.C."/>
        </authorList>
    </citation>
    <scope>NUCLEOTIDE SEQUENCE [LARGE SCALE GENOMIC DNA]</scope>
    <source>
        <strain evidence="6 7">SIR-1</strain>
    </source>
</reference>
<sequence>MACPKSSIFGIALGLGLGLSLTACPSSTPSGDDEVGEDTAATDTASTLGTDSSGSSGESSDTASTTDTDSTTDTANTTDSTTGNGSECGNGILEQGEQCDDGNTVDDDGCQADCTFPPGPIECGGQVYACGDEIDNDRDGKVDLDDPECISPCDDNESSFQTDLPGQNNDCKADCYFDSNSGSGDDKCEWNLKCDPENPGAEIGCEYDPEFNPAMCMVQLEQDCLDFCVPNVPNGCDCFGCCEVDGQFIYLDSSPNCSLDNLDGCQNCTFYEDCANPCVPEECELCFGQDPSELDEDCEEPSCPEGFDSCINTADCPEGFFCSTGCCYPIDIE</sequence>